<proteinExistence type="predicted"/>
<evidence type="ECO:0000256" key="1">
    <source>
        <dbReference type="SAM" id="MobiDB-lite"/>
    </source>
</evidence>
<dbReference type="VEuPathDB" id="FungiDB:C7M61_004805"/>
<dbReference type="AlphaFoldDB" id="A0A2P7YGQ4"/>
<name>A0A2P7YGQ4_9ASCO</name>
<gene>
    <name evidence="2" type="ORF">C7M61_004805</name>
</gene>
<sequence length="156" mass="17348">MTKFQRGELMEGWNDCPDIMMQANTSSGSVGSRLKRRTPRAYGSANSSQSSVATNNVAPAKEYTEEELRQVKLSIEAYVSEGQFKEDDKAFVNERLLGSFDSLEDGHKQFVARTAEAVISHQKKPGQLKTEVLTFMMANSGVSTWAVGLKKFVEMQ</sequence>
<evidence type="ECO:0000313" key="2">
    <source>
        <dbReference type="EMBL" id="PSK35141.1"/>
    </source>
</evidence>
<dbReference type="Proteomes" id="UP000241107">
    <property type="component" value="Unassembled WGS sequence"/>
</dbReference>
<keyword evidence="3" id="KW-1185">Reference proteome</keyword>
<accession>A0A2P7YGQ4</accession>
<comment type="caution">
    <text evidence="2">The sequence shown here is derived from an EMBL/GenBank/DDBJ whole genome shotgun (WGS) entry which is preliminary data.</text>
</comment>
<feature type="region of interest" description="Disordered" evidence="1">
    <location>
        <begin position="24"/>
        <end position="58"/>
    </location>
</feature>
<evidence type="ECO:0000313" key="3">
    <source>
        <dbReference type="Proteomes" id="UP000241107"/>
    </source>
</evidence>
<dbReference type="EMBL" id="PYFQ01000018">
    <property type="protein sequence ID" value="PSK35141.1"/>
    <property type="molecule type" value="Genomic_DNA"/>
</dbReference>
<protein>
    <submittedName>
        <fullName evidence="2">Uncharacterized protein</fullName>
    </submittedName>
</protein>
<organism evidence="2 3">
    <name type="scientific">Candidozyma pseudohaemuli</name>
    <dbReference type="NCBI Taxonomy" id="418784"/>
    <lineage>
        <taxon>Eukaryota</taxon>
        <taxon>Fungi</taxon>
        <taxon>Dikarya</taxon>
        <taxon>Ascomycota</taxon>
        <taxon>Saccharomycotina</taxon>
        <taxon>Pichiomycetes</taxon>
        <taxon>Metschnikowiaceae</taxon>
        <taxon>Candidozyma</taxon>
    </lineage>
</organism>
<feature type="compositionally biased region" description="Polar residues" evidence="1">
    <location>
        <begin position="44"/>
        <end position="57"/>
    </location>
</feature>
<dbReference type="GeneID" id="36568192"/>
<dbReference type="OrthoDB" id="4090463at2759"/>
<dbReference type="RefSeq" id="XP_024711677.1">
    <property type="nucleotide sequence ID" value="XM_024860120.1"/>
</dbReference>
<reference evidence="2 3" key="1">
    <citation type="submission" date="2018-03" db="EMBL/GenBank/DDBJ databases">
        <title>Candida pseudohaemulonii genome assembly and annotation.</title>
        <authorList>
            <person name="Munoz J.F."/>
            <person name="Gade L.G."/>
            <person name="Chow N.A."/>
            <person name="Litvintseva A.P."/>
            <person name="Loparev V.N."/>
            <person name="Cuomo C.A."/>
        </authorList>
    </citation>
    <scope>NUCLEOTIDE SEQUENCE [LARGE SCALE GENOMIC DNA]</scope>
    <source>
        <strain evidence="2 3">B12108</strain>
    </source>
</reference>